<organism evidence="7 8">
    <name type="scientific">Cardiosporidium cionae</name>
    <dbReference type="NCBI Taxonomy" id="476202"/>
    <lineage>
        <taxon>Eukaryota</taxon>
        <taxon>Sar</taxon>
        <taxon>Alveolata</taxon>
        <taxon>Apicomplexa</taxon>
        <taxon>Aconoidasida</taxon>
        <taxon>Nephromycida</taxon>
        <taxon>Cardiosporidium</taxon>
    </lineage>
</organism>
<evidence type="ECO:0000313" key="7">
    <source>
        <dbReference type="EMBL" id="KAF8822288.1"/>
    </source>
</evidence>
<keyword evidence="8" id="KW-1185">Reference proteome</keyword>
<dbReference type="InterPro" id="IPR045234">
    <property type="entry name" value="Unkempt-like"/>
</dbReference>
<feature type="zinc finger region" description="C3H1-type" evidence="4">
    <location>
        <begin position="76"/>
        <end position="112"/>
    </location>
</feature>
<evidence type="ECO:0000256" key="3">
    <source>
        <dbReference type="ARBA" id="ARBA00022833"/>
    </source>
</evidence>
<evidence type="ECO:0000256" key="1">
    <source>
        <dbReference type="ARBA" id="ARBA00022723"/>
    </source>
</evidence>
<dbReference type="InterPro" id="IPR000571">
    <property type="entry name" value="Znf_CCCH"/>
</dbReference>
<dbReference type="PROSITE" id="PS50103">
    <property type="entry name" value="ZF_C3H1"/>
    <property type="match status" value="2"/>
</dbReference>
<name>A0ABQ7JEA4_9APIC</name>
<evidence type="ECO:0000256" key="2">
    <source>
        <dbReference type="ARBA" id="ARBA00022771"/>
    </source>
</evidence>
<feature type="compositionally biased region" description="Basic and acidic residues" evidence="5">
    <location>
        <begin position="825"/>
        <end position="835"/>
    </location>
</feature>
<dbReference type="EMBL" id="JADAQX010000066">
    <property type="protein sequence ID" value="KAF8822288.1"/>
    <property type="molecule type" value="Genomic_DNA"/>
</dbReference>
<dbReference type="PANTHER" id="PTHR14493:SF50">
    <property type="entry name" value="RING FINGER PROTEIN UNKEMPT"/>
    <property type="match status" value="1"/>
</dbReference>
<feature type="domain" description="C3H1-type" evidence="6">
    <location>
        <begin position="76"/>
        <end position="112"/>
    </location>
</feature>
<accession>A0ABQ7JEA4</accession>
<dbReference type="PANTHER" id="PTHR14493">
    <property type="entry name" value="UNKEMPT FAMILY MEMBER"/>
    <property type="match status" value="1"/>
</dbReference>
<feature type="region of interest" description="Disordered" evidence="5">
    <location>
        <begin position="824"/>
        <end position="846"/>
    </location>
</feature>
<comment type="caution">
    <text evidence="7">The sequence shown here is derived from an EMBL/GenBank/DDBJ whole genome shotgun (WGS) entry which is preliminary data.</text>
</comment>
<evidence type="ECO:0000256" key="5">
    <source>
        <dbReference type="SAM" id="MobiDB-lite"/>
    </source>
</evidence>
<sequence length="885" mass="98255">MSTYIPARRSFYSPMESNRNPRSLNLFHATLNENELACFRTLFCEAHQKGICKNADSCPHSHCLTWQRRDPYIAHYSSKQCPDIQFVKKGSKMCLNRRCNRGRSCSYAHSKEEELYHPLMYKTKLCATFPACTRFYCPFAHSQGELRKPFKIQSIRDIWGKTGGALPVLNSPCPSSEFLESPSINSAWSSEFCSYSSVPQFGPLGSLMLDQKQCFMTPELAFSHSLGKSRSFLPSIESKSMTKNSRRMSSADYLPASYHSTLEDSRHNPSAPDMFASPILASAVSEGGHRFSSHNYTSSFPETFSPAFPTYPRNVSQDKRNTIGASLPSIDSSFSAGDYLSTQCLSDAYFDSELERQRQDDILPMTTFSHPTRTSQKLAPTFSLGHSRLSQSNEGYSSIATLHNSLLNSLKSESKIQDMVARNENASGNICMEAGISKDDHECGIPTGLTDVNDIVANLFFNSPNPSNTLADKTETIPSCMEWWLQFCTSLNTNGDAVESNNNTHFLKHPLQKSLDTTIDFDDLKHASNDSNYTLYSNEELQTESPWLIDQLMVSPERSYSPEYLRGSSALQKDSSYNTGTLSSLSASNPAEILAGKTAGWSSDSCASTEIDDSKKELYAMLEVQRTLQHRHEIARTCTTSPLSCDAMYRSPLNTPISTAHDADMTTVQSVKNESPLQAAAKDNFGASELDMKSNTEFKENAEISLSQEMWNALKSLSHSDATQLVQQLDDPIGPILRASLNYDNAPTQAIPIFPSSQVRSDIRDFSQSFSLYGNPDICETSNQKTSCKITPLHAKARSDVDSGLSNAGSSEFMSYFSSNASEKFQGDSDSDHSKGHSPSIENEKGNRLLTNLEAQCIGNTRKETQISGHGDEYDKLWEEICHGI</sequence>
<feature type="domain" description="C3H1-type" evidence="6">
    <location>
        <begin position="39"/>
        <end position="65"/>
    </location>
</feature>
<keyword evidence="3 4" id="KW-0862">Zinc</keyword>
<gene>
    <name evidence="7" type="ORF">IE077_004089</name>
</gene>
<dbReference type="Gene3D" id="3.30.1370.210">
    <property type="match status" value="1"/>
</dbReference>
<keyword evidence="1 4" id="KW-0479">Metal-binding</keyword>
<keyword evidence="2 4" id="KW-0863">Zinc-finger</keyword>
<dbReference type="Proteomes" id="UP000823046">
    <property type="component" value="Unassembled WGS sequence"/>
</dbReference>
<evidence type="ECO:0000313" key="8">
    <source>
        <dbReference type="Proteomes" id="UP000823046"/>
    </source>
</evidence>
<reference evidence="7 8" key="1">
    <citation type="journal article" date="2020" name="bioRxiv">
        <title>Metabolic contributions of an alphaproteobacterial endosymbiont in the apicomplexan Cardiosporidium cionae.</title>
        <authorList>
            <person name="Hunter E.S."/>
            <person name="Paight C.J."/>
            <person name="Lane C.E."/>
        </authorList>
    </citation>
    <scope>NUCLEOTIDE SEQUENCE [LARGE SCALE GENOMIC DNA]</scope>
    <source>
        <strain evidence="7">ESH_2018</strain>
    </source>
</reference>
<protein>
    <submittedName>
        <fullName evidence="7">Zinc finger (CCCH type) motif-containing protein</fullName>
    </submittedName>
</protein>
<feature type="zinc finger region" description="C3H1-type" evidence="4">
    <location>
        <begin position="39"/>
        <end position="65"/>
    </location>
</feature>
<proteinExistence type="predicted"/>
<evidence type="ECO:0000259" key="6">
    <source>
        <dbReference type="PROSITE" id="PS50103"/>
    </source>
</evidence>
<evidence type="ECO:0000256" key="4">
    <source>
        <dbReference type="PROSITE-ProRule" id="PRU00723"/>
    </source>
</evidence>